<reference evidence="1" key="1">
    <citation type="submission" date="2018-05" db="EMBL/GenBank/DDBJ databases">
        <authorList>
            <person name="Lanie J.A."/>
            <person name="Ng W.-L."/>
            <person name="Kazmierczak K.M."/>
            <person name="Andrzejewski T.M."/>
            <person name="Davidsen T.M."/>
            <person name="Wayne K.J."/>
            <person name="Tettelin H."/>
            <person name="Glass J.I."/>
            <person name="Rusch D."/>
            <person name="Podicherti R."/>
            <person name="Tsui H.-C.T."/>
            <person name="Winkler M.E."/>
        </authorList>
    </citation>
    <scope>NUCLEOTIDE SEQUENCE</scope>
</reference>
<dbReference type="EMBL" id="UINC01009889">
    <property type="protein sequence ID" value="SVA44214.1"/>
    <property type="molecule type" value="Genomic_DNA"/>
</dbReference>
<name>A0A381VVA9_9ZZZZ</name>
<organism evidence="1">
    <name type="scientific">marine metagenome</name>
    <dbReference type="NCBI Taxonomy" id="408172"/>
    <lineage>
        <taxon>unclassified sequences</taxon>
        <taxon>metagenomes</taxon>
        <taxon>ecological metagenomes</taxon>
    </lineage>
</organism>
<gene>
    <name evidence="1" type="ORF">METZ01_LOCUS97068</name>
</gene>
<sequence length="39" mass="4456">MMTQIQPQHLKLFQGTIYDLVFSSSSAKSNFLNINDNHS</sequence>
<dbReference type="AlphaFoldDB" id="A0A381VVA9"/>
<proteinExistence type="predicted"/>
<protein>
    <submittedName>
        <fullName evidence="1">Uncharacterized protein</fullName>
    </submittedName>
</protein>
<accession>A0A381VVA9</accession>
<evidence type="ECO:0000313" key="1">
    <source>
        <dbReference type="EMBL" id="SVA44214.1"/>
    </source>
</evidence>